<protein>
    <submittedName>
        <fullName evidence="2">Uncharacterized protein</fullName>
    </submittedName>
</protein>
<proteinExistence type="predicted"/>
<feature type="compositionally biased region" description="Basic and acidic residues" evidence="1">
    <location>
        <begin position="61"/>
        <end position="70"/>
    </location>
</feature>
<sequence>MHLCVRQVSHRPAPQQAGPDRSSSPPSLPWGAAPPSTWLGRLFAFGATASTCPDPGSGRPQEFKGPDRGRQGSLSQPPPPLNRRAHVEPPYCLSFLAHPARESALRLGRDRWLRPPPPS</sequence>
<dbReference type="AlphaFoldDB" id="A0AAV7VJU4"/>
<accession>A0AAV7VJU4</accession>
<dbReference type="Proteomes" id="UP001066276">
    <property type="component" value="Chromosome 2_1"/>
</dbReference>
<evidence type="ECO:0000313" key="3">
    <source>
        <dbReference type="Proteomes" id="UP001066276"/>
    </source>
</evidence>
<reference evidence="2" key="1">
    <citation type="journal article" date="2022" name="bioRxiv">
        <title>Sequencing and chromosome-scale assembly of the giantPleurodeles waltlgenome.</title>
        <authorList>
            <person name="Brown T."/>
            <person name="Elewa A."/>
            <person name="Iarovenko S."/>
            <person name="Subramanian E."/>
            <person name="Araus A.J."/>
            <person name="Petzold A."/>
            <person name="Susuki M."/>
            <person name="Suzuki K.-i.T."/>
            <person name="Hayashi T."/>
            <person name="Toyoda A."/>
            <person name="Oliveira C."/>
            <person name="Osipova E."/>
            <person name="Leigh N.D."/>
            <person name="Simon A."/>
            <person name="Yun M.H."/>
        </authorList>
    </citation>
    <scope>NUCLEOTIDE SEQUENCE</scope>
    <source>
        <strain evidence="2">20211129_DDA</strain>
        <tissue evidence="2">Liver</tissue>
    </source>
</reference>
<organism evidence="2 3">
    <name type="scientific">Pleurodeles waltl</name>
    <name type="common">Iberian ribbed newt</name>
    <dbReference type="NCBI Taxonomy" id="8319"/>
    <lineage>
        <taxon>Eukaryota</taxon>
        <taxon>Metazoa</taxon>
        <taxon>Chordata</taxon>
        <taxon>Craniata</taxon>
        <taxon>Vertebrata</taxon>
        <taxon>Euteleostomi</taxon>
        <taxon>Amphibia</taxon>
        <taxon>Batrachia</taxon>
        <taxon>Caudata</taxon>
        <taxon>Salamandroidea</taxon>
        <taxon>Salamandridae</taxon>
        <taxon>Pleurodelinae</taxon>
        <taxon>Pleurodeles</taxon>
    </lineage>
</organism>
<name>A0AAV7VJU4_PLEWA</name>
<evidence type="ECO:0000313" key="2">
    <source>
        <dbReference type="EMBL" id="KAJ1200830.1"/>
    </source>
</evidence>
<dbReference type="EMBL" id="JANPWB010000003">
    <property type="protein sequence ID" value="KAJ1200830.1"/>
    <property type="molecule type" value="Genomic_DNA"/>
</dbReference>
<feature type="region of interest" description="Disordered" evidence="1">
    <location>
        <begin position="49"/>
        <end position="86"/>
    </location>
</feature>
<keyword evidence="3" id="KW-1185">Reference proteome</keyword>
<feature type="region of interest" description="Disordered" evidence="1">
    <location>
        <begin position="1"/>
        <end position="34"/>
    </location>
</feature>
<evidence type="ECO:0000256" key="1">
    <source>
        <dbReference type="SAM" id="MobiDB-lite"/>
    </source>
</evidence>
<gene>
    <name evidence="2" type="ORF">NDU88_004651</name>
</gene>
<comment type="caution">
    <text evidence="2">The sequence shown here is derived from an EMBL/GenBank/DDBJ whole genome shotgun (WGS) entry which is preliminary data.</text>
</comment>